<dbReference type="OrthoDB" id="9813938at2"/>
<dbReference type="KEGG" id="saf:SULAZ_0163"/>
<dbReference type="PANTHER" id="PTHR15004">
    <property type="entry name" value="GLUTAMYL-TRNA(GLN) AMIDOTRANSFERASE SUBUNIT C, MITOCHONDRIAL"/>
    <property type="match status" value="1"/>
</dbReference>
<dbReference type="SUPFAM" id="SSF141000">
    <property type="entry name" value="Glu-tRNAGln amidotransferase C subunit"/>
    <property type="match status" value="1"/>
</dbReference>
<evidence type="ECO:0000313" key="3">
    <source>
        <dbReference type="Proteomes" id="UP000001369"/>
    </source>
</evidence>
<keyword evidence="2" id="KW-0808">Transferase</keyword>
<dbReference type="Gene3D" id="1.10.20.60">
    <property type="entry name" value="Glu-tRNAGln amidotransferase C subunit, N-terminal domain"/>
    <property type="match status" value="1"/>
</dbReference>
<dbReference type="GO" id="GO:0006412">
    <property type="term" value="P:translation"/>
    <property type="evidence" value="ECO:0007669"/>
    <property type="project" value="UniProtKB-UniRule"/>
</dbReference>
<name>C1DXP8_SULAA</name>
<accession>C1DXP8</accession>
<reference evidence="2 3" key="1">
    <citation type="journal article" date="2009" name="J. Bacteriol.">
        <title>Complete and draft genome sequences of six members of the Aquificales.</title>
        <authorList>
            <person name="Reysenbach A.L."/>
            <person name="Hamamura N."/>
            <person name="Podar M."/>
            <person name="Griffiths E."/>
            <person name="Ferreira S."/>
            <person name="Hochstein R."/>
            <person name="Heidelberg J."/>
            <person name="Johnson J."/>
            <person name="Mead D."/>
            <person name="Pohorille A."/>
            <person name="Sarmiento M."/>
            <person name="Schweighofer K."/>
            <person name="Seshadri R."/>
            <person name="Voytek M.A."/>
        </authorList>
    </citation>
    <scope>NUCLEOTIDE SEQUENCE [LARGE SCALE GENOMIC DNA]</scope>
    <source>
        <strain evidence="3">Az-Fu1 / DSM 15241 / OCM 825</strain>
    </source>
</reference>
<dbReference type="GO" id="GO:0050567">
    <property type="term" value="F:glutaminyl-tRNA synthase (glutamine-hydrolyzing) activity"/>
    <property type="evidence" value="ECO:0007669"/>
    <property type="project" value="UniProtKB-UniRule"/>
</dbReference>
<dbReference type="GO" id="GO:0050566">
    <property type="term" value="F:asparaginyl-tRNA synthase (glutamine-hydrolyzing) activity"/>
    <property type="evidence" value="ECO:0007669"/>
    <property type="project" value="RHEA"/>
</dbReference>
<comment type="function">
    <text evidence="1">Allows the formation of correctly charged Asn-tRNA(Asn) or Gln-tRNA(Gln) through the transamidation of misacylated Asp-tRNA(Asn) or Glu-tRNA(Gln) in organisms which lack either or both of asparaginyl-tRNA or glutaminyl-tRNA synthetases. The reaction takes place in the presence of glutamine and ATP through an activated phospho-Asp-tRNA(Asn) or phospho-Glu-tRNA(Gln).</text>
</comment>
<keyword evidence="3" id="KW-1185">Reference proteome</keyword>
<dbReference type="NCBIfam" id="TIGR00135">
    <property type="entry name" value="gatC"/>
    <property type="match status" value="1"/>
</dbReference>
<comment type="similarity">
    <text evidence="1">Belongs to the GatC family.</text>
</comment>
<organism evidence="2 3">
    <name type="scientific">Sulfurihydrogenibium azorense (strain DSM 15241 / OCM 825 / Az-Fu1)</name>
    <dbReference type="NCBI Taxonomy" id="204536"/>
    <lineage>
        <taxon>Bacteria</taxon>
        <taxon>Pseudomonadati</taxon>
        <taxon>Aquificota</taxon>
        <taxon>Aquificia</taxon>
        <taxon>Aquificales</taxon>
        <taxon>Hydrogenothermaceae</taxon>
        <taxon>Sulfurihydrogenibium</taxon>
    </lineage>
</organism>
<dbReference type="EC" id="6.3.5.-" evidence="1"/>
<protein>
    <recommendedName>
        <fullName evidence="1">Aspartyl/glutamyl-tRNA(Asn/Gln) amidotransferase subunit C</fullName>
        <shortName evidence="1">Asp/Glu-ADT subunit C</shortName>
        <ecNumber evidence="1">6.3.5.-</ecNumber>
    </recommendedName>
</protein>
<dbReference type="HOGENOM" id="CLU_105899_6_1_0"/>
<evidence type="ECO:0000313" key="2">
    <source>
        <dbReference type="EMBL" id="ACN99038.1"/>
    </source>
</evidence>
<dbReference type="EMBL" id="CP001229">
    <property type="protein sequence ID" value="ACN99038.1"/>
    <property type="molecule type" value="Genomic_DNA"/>
</dbReference>
<dbReference type="Pfam" id="PF02686">
    <property type="entry name" value="GatC"/>
    <property type="match status" value="1"/>
</dbReference>
<dbReference type="GO" id="GO:0005524">
    <property type="term" value="F:ATP binding"/>
    <property type="evidence" value="ECO:0007669"/>
    <property type="project" value="UniProtKB-KW"/>
</dbReference>
<dbReference type="HAMAP" id="MF_00122">
    <property type="entry name" value="GatC"/>
    <property type="match status" value="1"/>
</dbReference>
<proteinExistence type="inferred from homology"/>
<dbReference type="PANTHER" id="PTHR15004:SF0">
    <property type="entry name" value="GLUTAMYL-TRNA(GLN) AMIDOTRANSFERASE SUBUNIT C, MITOCHONDRIAL"/>
    <property type="match status" value="1"/>
</dbReference>
<dbReference type="RefSeq" id="WP_012674358.1">
    <property type="nucleotide sequence ID" value="NC_012438.1"/>
</dbReference>
<dbReference type="GO" id="GO:0006450">
    <property type="term" value="P:regulation of translational fidelity"/>
    <property type="evidence" value="ECO:0007669"/>
    <property type="project" value="InterPro"/>
</dbReference>
<keyword evidence="1" id="KW-0067">ATP-binding</keyword>
<comment type="catalytic activity">
    <reaction evidence="1">
        <text>L-glutamyl-tRNA(Gln) + L-glutamine + ATP + H2O = L-glutaminyl-tRNA(Gln) + L-glutamate + ADP + phosphate + H(+)</text>
        <dbReference type="Rhea" id="RHEA:17521"/>
        <dbReference type="Rhea" id="RHEA-COMP:9681"/>
        <dbReference type="Rhea" id="RHEA-COMP:9684"/>
        <dbReference type="ChEBI" id="CHEBI:15377"/>
        <dbReference type="ChEBI" id="CHEBI:15378"/>
        <dbReference type="ChEBI" id="CHEBI:29985"/>
        <dbReference type="ChEBI" id="CHEBI:30616"/>
        <dbReference type="ChEBI" id="CHEBI:43474"/>
        <dbReference type="ChEBI" id="CHEBI:58359"/>
        <dbReference type="ChEBI" id="CHEBI:78520"/>
        <dbReference type="ChEBI" id="CHEBI:78521"/>
        <dbReference type="ChEBI" id="CHEBI:456216"/>
    </reaction>
</comment>
<keyword evidence="1" id="KW-0648">Protein biosynthesis</keyword>
<dbReference type="STRING" id="204536.SULAZ_0163"/>
<keyword evidence="1 2" id="KW-0436">Ligase</keyword>
<dbReference type="eggNOG" id="COG0721">
    <property type="taxonomic scope" value="Bacteria"/>
</dbReference>
<dbReference type="GO" id="GO:0070681">
    <property type="term" value="P:glutaminyl-tRNAGln biosynthesis via transamidation"/>
    <property type="evidence" value="ECO:0007669"/>
    <property type="project" value="TreeGrafter"/>
</dbReference>
<dbReference type="Proteomes" id="UP000001369">
    <property type="component" value="Chromosome"/>
</dbReference>
<dbReference type="AlphaFoldDB" id="C1DXP8"/>
<dbReference type="GO" id="GO:0016740">
    <property type="term" value="F:transferase activity"/>
    <property type="evidence" value="ECO:0007669"/>
    <property type="project" value="UniProtKB-KW"/>
</dbReference>
<keyword evidence="1" id="KW-0547">Nucleotide-binding</keyword>
<dbReference type="InterPro" id="IPR036113">
    <property type="entry name" value="Asp/Glu-ADT_sf_sub_c"/>
</dbReference>
<comment type="subunit">
    <text evidence="1">Heterotrimer of A, B and C subunits.</text>
</comment>
<gene>
    <name evidence="1 2" type="primary">gatC</name>
    <name evidence="2" type="ordered locus">SULAZ_0163</name>
</gene>
<comment type="catalytic activity">
    <reaction evidence="1">
        <text>L-aspartyl-tRNA(Asn) + L-glutamine + ATP + H2O = L-asparaginyl-tRNA(Asn) + L-glutamate + ADP + phosphate + 2 H(+)</text>
        <dbReference type="Rhea" id="RHEA:14513"/>
        <dbReference type="Rhea" id="RHEA-COMP:9674"/>
        <dbReference type="Rhea" id="RHEA-COMP:9677"/>
        <dbReference type="ChEBI" id="CHEBI:15377"/>
        <dbReference type="ChEBI" id="CHEBI:15378"/>
        <dbReference type="ChEBI" id="CHEBI:29985"/>
        <dbReference type="ChEBI" id="CHEBI:30616"/>
        <dbReference type="ChEBI" id="CHEBI:43474"/>
        <dbReference type="ChEBI" id="CHEBI:58359"/>
        <dbReference type="ChEBI" id="CHEBI:78515"/>
        <dbReference type="ChEBI" id="CHEBI:78516"/>
        <dbReference type="ChEBI" id="CHEBI:456216"/>
    </reaction>
</comment>
<sequence length="95" mass="10811">MIDKDTVVKVAQLSKLKLNENEVNLFSKQFNDIISFVEKLKEVDTEGVPPFYELNLEEGIYREDEPHQSISNEEALSNAPQKEGGFFIVPRVVGQ</sequence>
<dbReference type="InterPro" id="IPR003837">
    <property type="entry name" value="GatC"/>
</dbReference>
<evidence type="ECO:0000256" key="1">
    <source>
        <dbReference type="HAMAP-Rule" id="MF_00122"/>
    </source>
</evidence>